<protein>
    <submittedName>
        <fullName evidence="2">Histone-lysine N-methyltransferase SETD8-A</fullName>
    </submittedName>
</protein>
<dbReference type="Proteomes" id="UP000762676">
    <property type="component" value="Unassembled WGS sequence"/>
</dbReference>
<dbReference type="EMBL" id="BMAT01003039">
    <property type="protein sequence ID" value="GFS19075.1"/>
    <property type="molecule type" value="Genomic_DNA"/>
</dbReference>
<dbReference type="PANTHER" id="PTHR33480">
    <property type="entry name" value="SET DOMAIN-CONTAINING PROTEIN-RELATED"/>
    <property type="match status" value="1"/>
</dbReference>
<feature type="region of interest" description="Disordered" evidence="1">
    <location>
        <begin position="1"/>
        <end position="24"/>
    </location>
</feature>
<dbReference type="AlphaFoldDB" id="A0AAV4J9T8"/>
<evidence type="ECO:0000313" key="3">
    <source>
        <dbReference type="Proteomes" id="UP000762676"/>
    </source>
</evidence>
<proteinExistence type="predicted"/>
<name>A0AAV4J9T8_9GAST</name>
<evidence type="ECO:0000256" key="1">
    <source>
        <dbReference type="SAM" id="MobiDB-lite"/>
    </source>
</evidence>
<sequence length="424" mass="49251">TGSHEEVNATKASTSRVNKFTKSKKKKPKRLCKFCNTWNVHLTRHLKRKHKTEEEVVLALKLPRKDQAIKKEGIFKANIENRKTNKDALLIRERCQGSGETVMCTGCRGFYDAKSIFKHKRTCERNVSALSNTAKLYELSDSAEAAGVDSDFKDNILDRFRKDEVGKICRTDLVTILFGKKQWAKSIKKERNITMSEMRLYASLILAFRLETGDEEASGQEILNYRRFEALEKAIKSISTKETGEDKVGLKVRIGFVLKRAAKIMRGYFVMKADAQKEADMTRFLDVIELQWHYIFLPAQIECEQRRTGLRKPSAMPDEEDISVFRDFIKHEMVKLTEQYEMWDKHTFVRARNLVVARLTMFNARRGGEPARLTLKEWKEAITDAWIDPNLVEKVDDPMEKHLLENLKLAYQSGKALRFEIEWK</sequence>
<organism evidence="2 3">
    <name type="scientific">Elysia marginata</name>
    <dbReference type="NCBI Taxonomy" id="1093978"/>
    <lineage>
        <taxon>Eukaryota</taxon>
        <taxon>Metazoa</taxon>
        <taxon>Spiralia</taxon>
        <taxon>Lophotrochozoa</taxon>
        <taxon>Mollusca</taxon>
        <taxon>Gastropoda</taxon>
        <taxon>Heterobranchia</taxon>
        <taxon>Euthyneura</taxon>
        <taxon>Panpulmonata</taxon>
        <taxon>Sacoglossa</taxon>
        <taxon>Placobranchoidea</taxon>
        <taxon>Plakobranchidae</taxon>
        <taxon>Elysia</taxon>
    </lineage>
</organism>
<comment type="caution">
    <text evidence="2">The sequence shown here is derived from an EMBL/GenBank/DDBJ whole genome shotgun (WGS) entry which is preliminary data.</text>
</comment>
<gene>
    <name evidence="2" type="ORF">ElyMa_001537600</name>
</gene>
<reference evidence="2 3" key="1">
    <citation type="journal article" date="2021" name="Elife">
        <title>Chloroplast acquisition without the gene transfer in kleptoplastic sea slugs, Plakobranchus ocellatus.</title>
        <authorList>
            <person name="Maeda T."/>
            <person name="Takahashi S."/>
            <person name="Yoshida T."/>
            <person name="Shimamura S."/>
            <person name="Takaki Y."/>
            <person name="Nagai Y."/>
            <person name="Toyoda A."/>
            <person name="Suzuki Y."/>
            <person name="Arimoto A."/>
            <person name="Ishii H."/>
            <person name="Satoh N."/>
            <person name="Nishiyama T."/>
            <person name="Hasebe M."/>
            <person name="Maruyama T."/>
            <person name="Minagawa J."/>
            <person name="Obokata J."/>
            <person name="Shigenobu S."/>
        </authorList>
    </citation>
    <scope>NUCLEOTIDE SEQUENCE [LARGE SCALE GENOMIC DNA]</scope>
</reference>
<evidence type="ECO:0000313" key="2">
    <source>
        <dbReference type="EMBL" id="GFS19075.1"/>
    </source>
</evidence>
<feature type="non-terminal residue" evidence="2">
    <location>
        <position position="1"/>
    </location>
</feature>
<dbReference type="PANTHER" id="PTHR33480:SF1">
    <property type="entry name" value="TYR RECOMBINASE DOMAIN-CONTAINING PROTEIN"/>
    <property type="match status" value="1"/>
</dbReference>
<keyword evidence="3" id="KW-1185">Reference proteome</keyword>
<accession>A0AAV4J9T8</accession>